<dbReference type="OrthoDB" id="5236281at2"/>
<organism evidence="2 3">
    <name type="scientific">Quadrisphaera granulorum</name>
    <dbReference type="NCBI Taxonomy" id="317664"/>
    <lineage>
        <taxon>Bacteria</taxon>
        <taxon>Bacillati</taxon>
        <taxon>Actinomycetota</taxon>
        <taxon>Actinomycetes</taxon>
        <taxon>Kineosporiales</taxon>
        <taxon>Kineosporiaceae</taxon>
        <taxon>Quadrisphaera</taxon>
    </lineage>
</organism>
<proteinExistence type="predicted"/>
<reference evidence="2 3" key="1">
    <citation type="submission" date="2018-03" db="EMBL/GenBank/DDBJ databases">
        <title>Genomic Encyclopedia of Archaeal and Bacterial Type Strains, Phase II (KMG-II): from individual species to whole genera.</title>
        <authorList>
            <person name="Goeker M."/>
        </authorList>
    </citation>
    <scope>NUCLEOTIDE SEQUENCE [LARGE SCALE GENOMIC DNA]</scope>
    <source>
        <strain evidence="2 3">DSM 44889</strain>
    </source>
</reference>
<dbReference type="EMBL" id="QGDQ01000016">
    <property type="protein sequence ID" value="PWJ52865.1"/>
    <property type="molecule type" value="Genomic_DNA"/>
</dbReference>
<evidence type="ECO:0000313" key="2">
    <source>
        <dbReference type="EMBL" id="PWJ52865.1"/>
    </source>
</evidence>
<feature type="region of interest" description="Disordered" evidence="1">
    <location>
        <begin position="1"/>
        <end position="25"/>
    </location>
</feature>
<sequence>MRGPRTERHHHARRATAAAGGLPGPAGLTQTELAAVYDHLDEHLRALPGPDEATDTAVAVFCSWLHTCDPATWAAVAAVRAEREEVAAAGLLLTRMRAGQAIIGAVHANRIRDLAALAPIYRRARRGPTPIPDPDNDNDNEGVGVGAAFQRHADAVAAAGLEDLVAELAPALGWTAWSTQAQV</sequence>
<comment type="caution">
    <text evidence="2">The sequence shown here is derived from an EMBL/GenBank/DDBJ whole genome shotgun (WGS) entry which is preliminary data.</text>
</comment>
<feature type="non-terminal residue" evidence="2">
    <location>
        <position position="183"/>
    </location>
</feature>
<protein>
    <submittedName>
        <fullName evidence="2">Uncharacterized protein</fullName>
    </submittedName>
</protein>
<keyword evidence="3" id="KW-1185">Reference proteome</keyword>
<accession>A0A316A597</accession>
<evidence type="ECO:0000256" key="1">
    <source>
        <dbReference type="SAM" id="MobiDB-lite"/>
    </source>
</evidence>
<feature type="compositionally biased region" description="Low complexity" evidence="1">
    <location>
        <begin position="15"/>
        <end position="25"/>
    </location>
</feature>
<evidence type="ECO:0000313" key="3">
    <source>
        <dbReference type="Proteomes" id="UP000245469"/>
    </source>
</evidence>
<dbReference type="Proteomes" id="UP000245469">
    <property type="component" value="Unassembled WGS sequence"/>
</dbReference>
<dbReference type="RefSeq" id="WP_146211193.1">
    <property type="nucleotide sequence ID" value="NZ_QGDQ01000016.1"/>
</dbReference>
<dbReference type="AlphaFoldDB" id="A0A316A597"/>
<name>A0A316A597_9ACTN</name>
<gene>
    <name evidence="2" type="ORF">BXY45_1161</name>
</gene>